<evidence type="ECO:0000313" key="1">
    <source>
        <dbReference type="EMBL" id="EFO78465.1"/>
    </source>
</evidence>
<accession>A0AB72Z2T1</accession>
<dbReference type="AlphaFoldDB" id="A0AB72Z2T1"/>
<proteinExistence type="predicted"/>
<evidence type="ECO:0000313" key="2">
    <source>
        <dbReference type="Proteomes" id="UP000003457"/>
    </source>
</evidence>
<name>A0AB72Z2T1_9BIFI</name>
<sequence>MALIGGAVTLAGVVASNSRSRAVLEQKVDELSRRVEKHNCLVERTYRLERDVALVRRDVESLEERAGK</sequence>
<comment type="caution">
    <text evidence="1">The sequence shown here is derived from an EMBL/GenBank/DDBJ whole genome shotgun (WGS) entry which is preliminary data.</text>
</comment>
<dbReference type="RefSeq" id="WP_003843919.1">
    <property type="nucleotide sequence ID" value="NZ_AEHJ01000007.1"/>
</dbReference>
<organism evidence="1 2">
    <name type="scientific">Bifidobacterium dentium JCVIHMP022</name>
    <dbReference type="NCBI Taxonomy" id="553191"/>
    <lineage>
        <taxon>Bacteria</taxon>
        <taxon>Bacillati</taxon>
        <taxon>Actinomycetota</taxon>
        <taxon>Actinomycetes</taxon>
        <taxon>Bifidobacteriales</taxon>
        <taxon>Bifidobacteriaceae</taxon>
        <taxon>Bifidobacterium</taxon>
    </lineage>
</organism>
<dbReference type="EMBL" id="AEHJ01000007">
    <property type="protein sequence ID" value="EFO78465.1"/>
    <property type="molecule type" value="Genomic_DNA"/>
</dbReference>
<reference evidence="1 2" key="1">
    <citation type="submission" date="2010-10" db="EMBL/GenBank/DDBJ databases">
        <authorList>
            <person name="Durkin A.S."/>
            <person name="Madupu R."/>
            <person name="Torralba M."/>
            <person name="Gillis M."/>
            <person name="Methe B."/>
            <person name="Sutton G."/>
            <person name="Nelson K.E."/>
        </authorList>
    </citation>
    <scope>NUCLEOTIDE SEQUENCE [LARGE SCALE GENOMIC DNA]</scope>
    <source>
        <strain evidence="1 2">JCVIHMP022</strain>
    </source>
</reference>
<dbReference type="Proteomes" id="UP000003457">
    <property type="component" value="Unassembled WGS sequence"/>
</dbReference>
<protein>
    <submittedName>
        <fullName evidence="1">Uncharacterized protein</fullName>
    </submittedName>
</protein>
<gene>
    <name evidence="1" type="ORF">HMPREF9003_0454</name>
</gene>